<organism evidence="1">
    <name type="scientific">uncultured Caudovirales phage</name>
    <dbReference type="NCBI Taxonomy" id="2100421"/>
    <lineage>
        <taxon>Viruses</taxon>
        <taxon>Duplodnaviria</taxon>
        <taxon>Heunggongvirae</taxon>
        <taxon>Uroviricota</taxon>
        <taxon>Caudoviricetes</taxon>
        <taxon>Peduoviridae</taxon>
        <taxon>Maltschvirus</taxon>
        <taxon>Maltschvirus maltsch</taxon>
    </lineage>
</organism>
<gene>
    <name evidence="1" type="ORF">UFOVP2_34</name>
</gene>
<dbReference type="EMBL" id="LR796138">
    <property type="protein sequence ID" value="CAB4120860.1"/>
    <property type="molecule type" value="Genomic_DNA"/>
</dbReference>
<sequence>MASSTRFPKGLNTFHPRSILSTFPISPSASQYILTEDFIPYQSGKYTVTTAVSGTVATFPFLAGAVKLATSASATDTTYMMLNGAGFQLLPVNQAWFNAGVFYPRTVLNANDTNIYIGWFDNSVPTSANNGVYFIKPSGGTAVHFVIKKGGTTTTFQNVADLALPSGLYGDTNSVNGVLSSTISSNAFTGVSVSTAGAGYQNMPMVLSTSTAGGTTGSVPVSVQIASTAFTTGNPSVPIQSTGLTYGSLSAPYVVTPGSGFTNAGPLTTLLEVIPNIDLQFYYNGKDVLYLGVNGRQILSIGSGGVIGVAAGATVNTATGIAPSYYSTTQLSTAIAPFQPNTGSVANLMPLTPLNFAAGFANTTANIRTFYIQDVYMGVEYN</sequence>
<accession>A0A6J5KKC9</accession>
<reference evidence="1" key="1">
    <citation type="submission" date="2020-04" db="EMBL/GenBank/DDBJ databases">
        <authorList>
            <person name="Chiriac C."/>
            <person name="Salcher M."/>
            <person name="Ghai R."/>
            <person name="Kavagutti S V."/>
        </authorList>
    </citation>
    <scope>NUCLEOTIDE SEQUENCE</scope>
</reference>
<protein>
    <submittedName>
        <fullName evidence="1">Uncharacterized protein</fullName>
    </submittedName>
</protein>
<proteinExistence type="predicted"/>
<evidence type="ECO:0000313" key="1">
    <source>
        <dbReference type="EMBL" id="CAB4120860.1"/>
    </source>
</evidence>
<name>A0A6J5KKC9_9CAUD</name>